<feature type="site" description="Deprotonates C-terminal active site Cys" evidence="8">
    <location>
        <position position="22"/>
    </location>
</feature>
<dbReference type="PROSITE" id="PS51352">
    <property type="entry name" value="THIOREDOXIN_2"/>
    <property type="match status" value="1"/>
</dbReference>
<dbReference type="Gene3D" id="3.40.30.10">
    <property type="entry name" value="Glutaredoxin"/>
    <property type="match status" value="1"/>
</dbReference>
<keyword evidence="6 9" id="KW-0676">Redox-active center</keyword>
<sequence length="99" mass="11112">MVKKIVNNDMSEVLASKCALVDFSAAWCGPCNMIGPVVERLSEERDDVEFFNVDVDKNPDLAMKYRIQSIPALVLFKDGEEANRSIGFITKDKIEELIS</sequence>
<evidence type="ECO:0000256" key="8">
    <source>
        <dbReference type="PIRSR" id="PIRSR000077-1"/>
    </source>
</evidence>
<evidence type="ECO:0000256" key="3">
    <source>
        <dbReference type="ARBA" id="ARBA00022448"/>
    </source>
</evidence>
<evidence type="ECO:0000256" key="5">
    <source>
        <dbReference type="ARBA" id="ARBA00023157"/>
    </source>
</evidence>
<dbReference type="GO" id="GO:0005737">
    <property type="term" value="C:cytoplasm"/>
    <property type="evidence" value="ECO:0007669"/>
    <property type="project" value="TreeGrafter"/>
</dbReference>
<feature type="active site" description="Nucleophile" evidence="8">
    <location>
        <position position="28"/>
    </location>
</feature>
<dbReference type="PROSITE" id="PS00194">
    <property type="entry name" value="THIOREDOXIN_1"/>
    <property type="match status" value="1"/>
</dbReference>
<dbReference type="GO" id="GO:0016853">
    <property type="term" value="F:isomerase activity"/>
    <property type="evidence" value="ECO:0007669"/>
    <property type="project" value="UniProtKB-KW"/>
</dbReference>
<dbReference type="PIRSF" id="PIRSF000077">
    <property type="entry name" value="Thioredoxin"/>
    <property type="match status" value="1"/>
</dbReference>
<evidence type="ECO:0000256" key="4">
    <source>
        <dbReference type="ARBA" id="ARBA00022982"/>
    </source>
</evidence>
<evidence type="ECO:0000256" key="9">
    <source>
        <dbReference type="PIRSR" id="PIRSR000077-4"/>
    </source>
</evidence>
<feature type="domain" description="Thioredoxin" evidence="10">
    <location>
        <begin position="1"/>
        <end position="99"/>
    </location>
</feature>
<keyword evidence="11" id="KW-0413">Isomerase</keyword>
<comment type="similarity">
    <text evidence="1">Belongs to the thioredoxin family.</text>
</comment>
<feature type="site" description="Contributes to redox potential value" evidence="8">
    <location>
        <position position="30"/>
    </location>
</feature>
<dbReference type="GO" id="GO:0015035">
    <property type="term" value="F:protein-disulfide reductase activity"/>
    <property type="evidence" value="ECO:0007669"/>
    <property type="project" value="UniProtKB-UniRule"/>
</dbReference>
<feature type="site" description="Contributes to redox potential value" evidence="8">
    <location>
        <position position="29"/>
    </location>
</feature>
<dbReference type="PRINTS" id="PR00421">
    <property type="entry name" value="THIOREDOXIN"/>
</dbReference>
<accession>A0AAW3JUT4</accession>
<name>A0AAW3JUT4_9FIRM</name>
<keyword evidence="4" id="KW-0249">Electron transport</keyword>
<keyword evidence="3" id="KW-0813">Transport</keyword>
<keyword evidence="12" id="KW-1185">Reference proteome</keyword>
<organism evidence="11 12">
    <name type="scientific">Butyribacter intestini</name>
    <dbReference type="NCBI Taxonomy" id="1703332"/>
    <lineage>
        <taxon>Bacteria</taxon>
        <taxon>Bacillati</taxon>
        <taxon>Bacillota</taxon>
        <taxon>Clostridia</taxon>
        <taxon>Lachnospirales</taxon>
        <taxon>Lachnospiraceae</taxon>
        <taxon>Butyribacter</taxon>
    </lineage>
</organism>
<dbReference type="Pfam" id="PF00085">
    <property type="entry name" value="Thioredoxin"/>
    <property type="match status" value="1"/>
</dbReference>
<dbReference type="Proteomes" id="UP000050833">
    <property type="component" value="Unassembled WGS sequence"/>
</dbReference>
<reference evidence="11 12" key="1">
    <citation type="submission" date="2015-10" db="EMBL/GenBank/DDBJ databases">
        <title>Butyribacter intestini gen. nov., sp. nov., a butyric acid-producing bacterium of the family Lachnospiraceae isolated from the human faeces.</title>
        <authorList>
            <person name="Zou Y."/>
            <person name="Xue W."/>
            <person name="Luo G."/>
            <person name="Lv M."/>
        </authorList>
    </citation>
    <scope>NUCLEOTIDE SEQUENCE [LARGE SCALE GENOMIC DNA]</scope>
    <source>
        <strain evidence="11 12">TF01-11</strain>
    </source>
</reference>
<gene>
    <name evidence="11" type="ORF">APZ18_02655</name>
</gene>
<proteinExistence type="inferred from homology"/>
<dbReference type="InterPro" id="IPR005746">
    <property type="entry name" value="Thioredoxin"/>
</dbReference>
<evidence type="ECO:0000256" key="6">
    <source>
        <dbReference type="ARBA" id="ARBA00023284"/>
    </source>
</evidence>
<feature type="disulfide bond" description="Redox-active" evidence="9">
    <location>
        <begin position="28"/>
        <end position="31"/>
    </location>
</feature>
<evidence type="ECO:0000256" key="1">
    <source>
        <dbReference type="ARBA" id="ARBA00008987"/>
    </source>
</evidence>
<evidence type="ECO:0000259" key="10">
    <source>
        <dbReference type="PROSITE" id="PS51352"/>
    </source>
</evidence>
<dbReference type="InterPro" id="IPR017937">
    <property type="entry name" value="Thioredoxin_CS"/>
</dbReference>
<dbReference type="AlphaFoldDB" id="A0AAW3JUT4"/>
<evidence type="ECO:0000313" key="11">
    <source>
        <dbReference type="EMBL" id="KQC86115.1"/>
    </source>
</evidence>
<protein>
    <recommendedName>
        <fullName evidence="2 7">Thioredoxin</fullName>
    </recommendedName>
</protein>
<evidence type="ECO:0000313" key="12">
    <source>
        <dbReference type="Proteomes" id="UP000050833"/>
    </source>
</evidence>
<dbReference type="InterPro" id="IPR036249">
    <property type="entry name" value="Thioredoxin-like_sf"/>
</dbReference>
<dbReference type="PANTHER" id="PTHR45663:SF11">
    <property type="entry name" value="GEO12009P1"/>
    <property type="match status" value="1"/>
</dbReference>
<dbReference type="PANTHER" id="PTHR45663">
    <property type="entry name" value="GEO12009P1"/>
    <property type="match status" value="1"/>
</dbReference>
<keyword evidence="5 9" id="KW-1015">Disulfide bond</keyword>
<dbReference type="SUPFAM" id="SSF52833">
    <property type="entry name" value="Thioredoxin-like"/>
    <property type="match status" value="1"/>
</dbReference>
<evidence type="ECO:0000256" key="7">
    <source>
        <dbReference type="NCBIfam" id="TIGR01068"/>
    </source>
</evidence>
<feature type="active site" description="Nucleophile" evidence="8">
    <location>
        <position position="31"/>
    </location>
</feature>
<dbReference type="CDD" id="cd02947">
    <property type="entry name" value="TRX_family"/>
    <property type="match status" value="1"/>
</dbReference>
<dbReference type="EMBL" id="LLKB01000001">
    <property type="protein sequence ID" value="KQC86115.1"/>
    <property type="molecule type" value="Genomic_DNA"/>
</dbReference>
<evidence type="ECO:0000256" key="2">
    <source>
        <dbReference type="ARBA" id="ARBA00020570"/>
    </source>
</evidence>
<comment type="caution">
    <text evidence="11">The sequence shown here is derived from an EMBL/GenBank/DDBJ whole genome shotgun (WGS) entry which is preliminary data.</text>
</comment>
<dbReference type="NCBIfam" id="TIGR01068">
    <property type="entry name" value="thioredoxin"/>
    <property type="match status" value="1"/>
</dbReference>
<dbReference type="InterPro" id="IPR013766">
    <property type="entry name" value="Thioredoxin_domain"/>
</dbReference>